<name>A0A2I0LEN0_PUNGR</name>
<comment type="caution">
    <text evidence="2">The sequence shown here is derived from an EMBL/GenBank/DDBJ whole genome shotgun (WGS) entry which is preliminary data.</text>
</comment>
<accession>A0A2I0LEN0</accession>
<proteinExistence type="predicted"/>
<feature type="region of interest" description="Disordered" evidence="1">
    <location>
        <begin position="39"/>
        <end position="66"/>
    </location>
</feature>
<evidence type="ECO:0000313" key="3">
    <source>
        <dbReference type="Proteomes" id="UP000233551"/>
    </source>
</evidence>
<reference evidence="2 3" key="1">
    <citation type="submission" date="2017-11" db="EMBL/GenBank/DDBJ databases">
        <title>De-novo sequencing of pomegranate (Punica granatum L.) genome.</title>
        <authorList>
            <person name="Akparov Z."/>
            <person name="Amiraslanov A."/>
            <person name="Hajiyeva S."/>
            <person name="Abbasov M."/>
            <person name="Kaur K."/>
            <person name="Hamwieh A."/>
            <person name="Solovyev V."/>
            <person name="Salamov A."/>
            <person name="Braich B."/>
            <person name="Kosarev P."/>
            <person name="Mahmoud A."/>
            <person name="Hajiyev E."/>
            <person name="Babayeva S."/>
            <person name="Izzatullayeva V."/>
            <person name="Mammadov A."/>
            <person name="Mammadov A."/>
            <person name="Sharifova S."/>
            <person name="Ojaghi J."/>
            <person name="Eynullazada K."/>
            <person name="Bayramov B."/>
            <person name="Abdulazimova A."/>
            <person name="Shahmuradov I."/>
        </authorList>
    </citation>
    <scope>NUCLEOTIDE SEQUENCE [LARGE SCALE GENOMIC DNA]</scope>
    <source>
        <strain evidence="3">cv. AG2017</strain>
        <tissue evidence="2">Leaf</tissue>
    </source>
</reference>
<evidence type="ECO:0000256" key="1">
    <source>
        <dbReference type="SAM" id="MobiDB-lite"/>
    </source>
</evidence>
<gene>
    <name evidence="2" type="ORF">CRG98_000429</name>
</gene>
<keyword evidence="3" id="KW-1185">Reference proteome</keyword>
<organism evidence="2 3">
    <name type="scientific">Punica granatum</name>
    <name type="common">Pomegranate</name>
    <dbReference type="NCBI Taxonomy" id="22663"/>
    <lineage>
        <taxon>Eukaryota</taxon>
        <taxon>Viridiplantae</taxon>
        <taxon>Streptophyta</taxon>
        <taxon>Embryophyta</taxon>
        <taxon>Tracheophyta</taxon>
        <taxon>Spermatophyta</taxon>
        <taxon>Magnoliopsida</taxon>
        <taxon>eudicotyledons</taxon>
        <taxon>Gunneridae</taxon>
        <taxon>Pentapetalae</taxon>
        <taxon>rosids</taxon>
        <taxon>malvids</taxon>
        <taxon>Myrtales</taxon>
        <taxon>Lythraceae</taxon>
        <taxon>Punica</taxon>
    </lineage>
</organism>
<dbReference type="AlphaFoldDB" id="A0A2I0LEN0"/>
<dbReference type="Proteomes" id="UP000233551">
    <property type="component" value="Unassembled WGS sequence"/>
</dbReference>
<dbReference type="EMBL" id="PGOL01000016">
    <property type="protein sequence ID" value="PKI79137.1"/>
    <property type="molecule type" value="Genomic_DNA"/>
</dbReference>
<sequence>MGILREPSTRTVHTMPGSGRTAISIWKTFRHAVDCSAAGNAKRGSSFTREVRQQSSSSTSTPFSRENFGQESISWEKLLSKEKRIRKRRKVVVVKQAPNK</sequence>
<protein>
    <submittedName>
        <fullName evidence="2">Uncharacterized protein</fullName>
    </submittedName>
</protein>
<evidence type="ECO:0000313" key="2">
    <source>
        <dbReference type="EMBL" id="PKI79137.1"/>
    </source>
</evidence>